<keyword evidence="2 4" id="KW-0547">Nucleotide-binding</keyword>
<protein>
    <submittedName>
        <fullName evidence="5">5-formyltetrahydrofolate cyclo-ligase</fullName>
    </submittedName>
</protein>
<evidence type="ECO:0000256" key="3">
    <source>
        <dbReference type="ARBA" id="ARBA00022840"/>
    </source>
</evidence>
<gene>
    <name evidence="5" type="ORF">BITS_0101</name>
</gene>
<dbReference type="InterPro" id="IPR002698">
    <property type="entry name" value="FTHF_cligase"/>
</dbReference>
<keyword evidence="5" id="KW-0436">Ligase</keyword>
<dbReference type="GO" id="GO:0035999">
    <property type="term" value="P:tetrahydrofolate interconversion"/>
    <property type="evidence" value="ECO:0007669"/>
    <property type="project" value="TreeGrafter"/>
</dbReference>
<dbReference type="InterPro" id="IPR037171">
    <property type="entry name" value="NagB/RpiA_transferase-like"/>
</dbReference>
<dbReference type="GO" id="GO:0005524">
    <property type="term" value="F:ATP binding"/>
    <property type="evidence" value="ECO:0007669"/>
    <property type="project" value="UniProtKB-KW"/>
</dbReference>
<evidence type="ECO:0000256" key="2">
    <source>
        <dbReference type="ARBA" id="ARBA00022741"/>
    </source>
</evidence>
<proteinExistence type="inferred from homology"/>
<dbReference type="EMBL" id="JGZU01000015">
    <property type="protein sequence ID" value="KFJ05436.1"/>
    <property type="molecule type" value="Genomic_DNA"/>
</dbReference>
<keyword evidence="3 4" id="KW-0067">ATP-binding</keyword>
<evidence type="ECO:0000256" key="1">
    <source>
        <dbReference type="ARBA" id="ARBA00010638"/>
    </source>
</evidence>
<dbReference type="Gene3D" id="3.40.50.10420">
    <property type="entry name" value="NagB/RpiA/CoA transferase-like"/>
    <property type="match status" value="1"/>
</dbReference>
<evidence type="ECO:0000313" key="6">
    <source>
        <dbReference type="Proteomes" id="UP000029080"/>
    </source>
</evidence>
<accession>A0A087ECD5</accession>
<evidence type="ECO:0000256" key="4">
    <source>
        <dbReference type="PIRSR" id="PIRSR006806-1"/>
    </source>
</evidence>
<dbReference type="SUPFAM" id="SSF100950">
    <property type="entry name" value="NagB/RpiA/CoA transferase-like"/>
    <property type="match status" value="1"/>
</dbReference>
<keyword evidence="6" id="KW-1185">Reference proteome</keyword>
<dbReference type="GO" id="GO:0030272">
    <property type="term" value="F:5-formyltetrahydrofolate cyclo-ligase activity"/>
    <property type="evidence" value="ECO:0007669"/>
    <property type="project" value="TreeGrafter"/>
</dbReference>
<evidence type="ECO:0000313" key="5">
    <source>
        <dbReference type="EMBL" id="KFJ05436.1"/>
    </source>
</evidence>
<sequence>MAAPFIDELPQAAAIAAYISMGTEIQTLPLLRHILRSDRRVLVPRLGSGMEIGWSEIADVEELDQLTDMPRRASGGLRPQEPTDTVTLPPDALAEAACILVPAFAIDNRGIRLGRGAGWYDQALIHRDPQSTLLGICWPWEQREEPLPAHDHDVPVHGILTTDSFGLL</sequence>
<dbReference type="PANTHER" id="PTHR23407">
    <property type="entry name" value="ATPASE INHIBITOR/5-FORMYLTETRAHYDROFOLATE CYCLO-LIGASE"/>
    <property type="match status" value="1"/>
</dbReference>
<dbReference type="Proteomes" id="UP000029080">
    <property type="component" value="Unassembled WGS sequence"/>
</dbReference>
<organism evidence="5 6">
    <name type="scientific">Bifidobacterium tsurumiense</name>
    <dbReference type="NCBI Taxonomy" id="356829"/>
    <lineage>
        <taxon>Bacteria</taxon>
        <taxon>Bacillati</taxon>
        <taxon>Actinomycetota</taxon>
        <taxon>Actinomycetes</taxon>
        <taxon>Bifidobacteriales</taxon>
        <taxon>Bifidobacteriaceae</taxon>
        <taxon>Bifidobacterium</taxon>
    </lineage>
</organism>
<dbReference type="eggNOG" id="COG0212">
    <property type="taxonomic scope" value="Bacteria"/>
</dbReference>
<comment type="caution">
    <text evidence="5">The sequence shown here is derived from an EMBL/GenBank/DDBJ whole genome shotgun (WGS) entry which is preliminary data.</text>
</comment>
<dbReference type="AlphaFoldDB" id="A0A087ECD5"/>
<dbReference type="Pfam" id="PF01812">
    <property type="entry name" value="5-FTHF_cyc-lig"/>
    <property type="match status" value="1"/>
</dbReference>
<comment type="similarity">
    <text evidence="1">Belongs to the 5-formyltetrahydrofolate cyclo-ligase family.</text>
</comment>
<dbReference type="STRING" id="356829.BITS_0101"/>
<feature type="binding site" evidence="4">
    <location>
        <begin position="112"/>
        <end position="120"/>
    </location>
    <ligand>
        <name>ATP</name>
        <dbReference type="ChEBI" id="CHEBI:30616"/>
    </ligand>
</feature>
<reference evidence="5 6" key="1">
    <citation type="submission" date="2014-03" db="EMBL/GenBank/DDBJ databases">
        <title>Genomics of Bifidobacteria.</title>
        <authorList>
            <person name="Ventura M."/>
            <person name="Milani C."/>
            <person name="Lugli G.A."/>
        </authorList>
    </citation>
    <scope>NUCLEOTIDE SEQUENCE [LARGE SCALE GENOMIC DNA]</scope>
    <source>
        <strain evidence="5 6">JCM 13495</strain>
    </source>
</reference>
<dbReference type="PIRSF" id="PIRSF006806">
    <property type="entry name" value="FTHF_cligase"/>
    <property type="match status" value="1"/>
</dbReference>
<dbReference type="PANTHER" id="PTHR23407:SF1">
    <property type="entry name" value="5-FORMYLTETRAHYDROFOLATE CYCLO-LIGASE"/>
    <property type="match status" value="1"/>
</dbReference>
<dbReference type="GO" id="GO:0009396">
    <property type="term" value="P:folic acid-containing compound biosynthetic process"/>
    <property type="evidence" value="ECO:0007669"/>
    <property type="project" value="TreeGrafter"/>
</dbReference>
<feature type="binding site" evidence="4">
    <location>
        <position position="19"/>
    </location>
    <ligand>
        <name>substrate</name>
    </ligand>
</feature>
<name>A0A087ECD5_9BIFI</name>
<feature type="binding site" evidence="4">
    <location>
        <position position="24"/>
    </location>
    <ligand>
        <name>substrate</name>
    </ligand>
</feature>
<dbReference type="InterPro" id="IPR024185">
    <property type="entry name" value="FTHF_cligase-like_sf"/>
</dbReference>